<evidence type="ECO:0000313" key="3">
    <source>
        <dbReference type="WBParaSite" id="TREG1_94890.1"/>
    </source>
</evidence>
<evidence type="ECO:0000256" key="1">
    <source>
        <dbReference type="SAM" id="Phobius"/>
    </source>
</evidence>
<dbReference type="Proteomes" id="UP000050795">
    <property type="component" value="Unassembled WGS sequence"/>
</dbReference>
<keyword evidence="2" id="KW-1185">Reference proteome</keyword>
<feature type="transmembrane region" description="Helical" evidence="1">
    <location>
        <begin position="39"/>
        <end position="60"/>
    </location>
</feature>
<protein>
    <submittedName>
        <fullName evidence="3">Uncharacterized protein</fullName>
    </submittedName>
</protein>
<feature type="transmembrane region" description="Helical" evidence="1">
    <location>
        <begin position="7"/>
        <end position="27"/>
    </location>
</feature>
<proteinExistence type="predicted"/>
<accession>A0AA85KLG4</accession>
<organism evidence="2 3">
    <name type="scientific">Trichobilharzia regenti</name>
    <name type="common">Nasal bird schistosome</name>
    <dbReference type="NCBI Taxonomy" id="157069"/>
    <lineage>
        <taxon>Eukaryota</taxon>
        <taxon>Metazoa</taxon>
        <taxon>Spiralia</taxon>
        <taxon>Lophotrochozoa</taxon>
        <taxon>Platyhelminthes</taxon>
        <taxon>Trematoda</taxon>
        <taxon>Digenea</taxon>
        <taxon>Strigeidida</taxon>
        <taxon>Schistosomatoidea</taxon>
        <taxon>Schistosomatidae</taxon>
        <taxon>Trichobilharzia</taxon>
    </lineage>
</organism>
<keyword evidence="1" id="KW-1133">Transmembrane helix</keyword>
<keyword evidence="1" id="KW-0472">Membrane</keyword>
<evidence type="ECO:0000313" key="2">
    <source>
        <dbReference type="Proteomes" id="UP000050795"/>
    </source>
</evidence>
<name>A0AA85KLG4_TRIRE</name>
<feature type="transmembrane region" description="Helical" evidence="1">
    <location>
        <begin position="96"/>
        <end position="120"/>
    </location>
</feature>
<feature type="transmembrane region" description="Helical" evidence="1">
    <location>
        <begin position="127"/>
        <end position="150"/>
    </location>
</feature>
<feature type="transmembrane region" description="Helical" evidence="1">
    <location>
        <begin position="156"/>
        <end position="181"/>
    </location>
</feature>
<dbReference type="WBParaSite" id="TREG1_94890.1">
    <property type="protein sequence ID" value="TREG1_94890.1"/>
    <property type="gene ID" value="TREG1_94890"/>
</dbReference>
<reference evidence="2" key="1">
    <citation type="submission" date="2022-06" db="EMBL/GenBank/DDBJ databases">
        <authorList>
            <person name="Berger JAMES D."/>
            <person name="Berger JAMES D."/>
        </authorList>
    </citation>
    <scope>NUCLEOTIDE SEQUENCE [LARGE SCALE GENOMIC DNA]</scope>
</reference>
<feature type="transmembrane region" description="Helical" evidence="1">
    <location>
        <begin position="193"/>
        <end position="219"/>
    </location>
</feature>
<dbReference type="AlphaFoldDB" id="A0AA85KLG4"/>
<reference evidence="3" key="2">
    <citation type="submission" date="2023-11" db="UniProtKB">
        <authorList>
            <consortium name="WormBaseParasite"/>
        </authorList>
    </citation>
    <scope>IDENTIFICATION</scope>
</reference>
<sequence>MDKYTKRVLLLVILMSIITTIILPAMSLIPKEKSTSWPLFLLLITVGPVEAILLILFFTLDTIRTKFPINIFIMLLHSILASVLTGIPFIGKDSKWVLIVMGSAVVLYILLILIGAALPIDLNRHYIAVLTYGITVSVVTLAVTISVSFGTGDEKLALEILSIGMTALVIPIGLMCAQSAFGRPQFRQFPYNYCAAAFFVHITLIFLLIYINIGLPYLISGRVLSDELNHLKMSF</sequence>
<keyword evidence="1" id="KW-0812">Transmembrane</keyword>
<feature type="transmembrane region" description="Helical" evidence="1">
    <location>
        <begin position="67"/>
        <end position="90"/>
    </location>
</feature>